<sequence length="331" mass="36905">MSVRELVVLGTASQVPTRYRNHNGYLIRWDGEGFLFDPGEGIQRQLIHAGVSSTDITKICITHFHGDHCLGLAGISQLLSLDGCPHPVHVYFPASGEKYYHRLRRASIYHDRAEVHGHPVPEPGPERTCVWSVDEERKGLKLEVASLNHGVPTMGYRLEERGGWTLDPDKLREAGLRGPMIKQLQQAGELEVDGKTVTLADVGKPRRGQVVAFVMDTRLCKGAFDLAEGADMLICESTYIEADLQRAKDNGHLTAKQAARIAKEAGVEQLVLTHFSRRYDRNAPFLEEAREVFDGEIVAARDFDVVPLPKRSKGKKDKQKRDQPKAEKAEG</sequence>
<evidence type="ECO:0000256" key="2">
    <source>
        <dbReference type="ARBA" id="ARBA00022694"/>
    </source>
</evidence>
<dbReference type="Pfam" id="PF12706">
    <property type="entry name" value="Lactamase_B_2"/>
    <property type="match status" value="1"/>
</dbReference>
<keyword evidence="7 8" id="KW-0862">Zinc</keyword>
<dbReference type="STRING" id="391625.PPSIR1_31648"/>
<feature type="binding site" evidence="8">
    <location>
        <position position="67"/>
    </location>
    <ligand>
        <name>Zn(2+)</name>
        <dbReference type="ChEBI" id="CHEBI:29105"/>
        <label>2</label>
        <note>catalytic</note>
    </ligand>
</feature>
<dbReference type="NCBIfam" id="NF000805">
    <property type="entry name" value="PRK00055.2-3"/>
    <property type="match status" value="1"/>
</dbReference>
<evidence type="ECO:0000256" key="5">
    <source>
        <dbReference type="ARBA" id="ARBA00022759"/>
    </source>
</evidence>
<feature type="compositionally biased region" description="Basic and acidic residues" evidence="9">
    <location>
        <begin position="319"/>
        <end position="331"/>
    </location>
</feature>
<feature type="binding site" evidence="8">
    <location>
        <position position="63"/>
    </location>
    <ligand>
        <name>Zn(2+)</name>
        <dbReference type="ChEBI" id="CHEBI:29105"/>
        <label>1</label>
        <note>catalytic</note>
    </ligand>
</feature>
<feature type="region of interest" description="Disordered" evidence="9">
    <location>
        <begin position="308"/>
        <end position="331"/>
    </location>
</feature>
<keyword evidence="3 8" id="KW-0540">Nuclease</keyword>
<dbReference type="GO" id="GO:0042781">
    <property type="term" value="F:3'-tRNA processing endoribonuclease activity"/>
    <property type="evidence" value="ECO:0007669"/>
    <property type="project" value="UniProtKB-UniRule"/>
</dbReference>
<evidence type="ECO:0000313" key="13">
    <source>
        <dbReference type="Proteomes" id="UP000005801"/>
    </source>
</evidence>
<evidence type="ECO:0000256" key="7">
    <source>
        <dbReference type="ARBA" id="ARBA00022833"/>
    </source>
</evidence>
<dbReference type="CDD" id="cd07717">
    <property type="entry name" value="RNaseZ_ZiPD-like_MBL-fold"/>
    <property type="match status" value="1"/>
</dbReference>
<dbReference type="GO" id="GO:0008270">
    <property type="term" value="F:zinc ion binding"/>
    <property type="evidence" value="ECO:0007669"/>
    <property type="project" value="UniProtKB-UniRule"/>
</dbReference>
<dbReference type="Pfam" id="PF00753">
    <property type="entry name" value="Lactamase_B"/>
    <property type="match status" value="1"/>
</dbReference>
<dbReference type="PANTHER" id="PTHR46018:SF2">
    <property type="entry name" value="ZINC PHOSPHODIESTERASE ELAC PROTEIN 1"/>
    <property type="match status" value="1"/>
</dbReference>
<comment type="caution">
    <text evidence="12">The sequence shown here is derived from an EMBL/GenBank/DDBJ whole genome shotgun (WGS) entry which is preliminary data.</text>
</comment>
<gene>
    <name evidence="8" type="primary">rnz</name>
    <name evidence="12" type="ORF">PPSIR1_31648</name>
</gene>
<keyword evidence="13" id="KW-1185">Reference proteome</keyword>
<comment type="cofactor">
    <cofactor evidence="8">
        <name>Zn(2+)</name>
        <dbReference type="ChEBI" id="CHEBI:29105"/>
    </cofactor>
    <text evidence="8">Binds 2 Zn(2+) ions.</text>
</comment>
<feature type="binding site" evidence="8">
    <location>
        <position position="65"/>
    </location>
    <ligand>
        <name>Zn(2+)</name>
        <dbReference type="ChEBI" id="CHEBI:29105"/>
        <label>1</label>
        <note>catalytic</note>
    </ligand>
</feature>
<dbReference type="Proteomes" id="UP000005801">
    <property type="component" value="Unassembled WGS sequence"/>
</dbReference>
<feature type="domain" description="Metallo-beta-lactamase" evidence="11">
    <location>
        <begin position="207"/>
        <end position="275"/>
    </location>
</feature>
<evidence type="ECO:0000256" key="3">
    <source>
        <dbReference type="ARBA" id="ARBA00022722"/>
    </source>
</evidence>
<comment type="similarity">
    <text evidence="8">Belongs to the RNase Z family.</text>
</comment>
<evidence type="ECO:0000313" key="12">
    <source>
        <dbReference type="EMBL" id="EDM79747.1"/>
    </source>
</evidence>
<keyword evidence="6 8" id="KW-0378">Hydrolase</keyword>
<comment type="function">
    <text evidence="8">Zinc phosphodiesterase, which displays some tRNA 3'-processing endonuclease activity. Probably involved in tRNA maturation, by removing a 3'-trailer from precursor tRNA.</text>
</comment>
<dbReference type="EC" id="3.1.26.11" evidence="8"/>
<dbReference type="NCBIfam" id="NF000801">
    <property type="entry name" value="PRK00055.1-3"/>
    <property type="match status" value="1"/>
</dbReference>
<evidence type="ECO:0000256" key="1">
    <source>
        <dbReference type="ARBA" id="ARBA00011738"/>
    </source>
</evidence>
<feature type="binding site" evidence="8">
    <location>
        <position position="274"/>
    </location>
    <ligand>
        <name>Zn(2+)</name>
        <dbReference type="ChEBI" id="CHEBI:29105"/>
        <label>2</label>
        <note>catalytic</note>
    </ligand>
</feature>
<dbReference type="InterPro" id="IPR013471">
    <property type="entry name" value="RNase_Z/BN"/>
</dbReference>
<organism evidence="12 13">
    <name type="scientific">Plesiocystis pacifica SIR-1</name>
    <dbReference type="NCBI Taxonomy" id="391625"/>
    <lineage>
        <taxon>Bacteria</taxon>
        <taxon>Pseudomonadati</taxon>
        <taxon>Myxococcota</taxon>
        <taxon>Polyangia</taxon>
        <taxon>Nannocystales</taxon>
        <taxon>Nannocystaceae</taxon>
        <taxon>Plesiocystis</taxon>
    </lineage>
</organism>
<dbReference type="AlphaFoldDB" id="A6G2P7"/>
<protein>
    <recommendedName>
        <fullName evidence="8">Ribonuclease Z</fullName>
        <shortName evidence="8">RNase Z</shortName>
        <ecNumber evidence="8">3.1.26.11</ecNumber>
    </recommendedName>
    <alternativeName>
        <fullName evidence="8">tRNA 3 endonuclease</fullName>
    </alternativeName>
    <alternativeName>
        <fullName evidence="8">tRNase Z</fullName>
    </alternativeName>
</protein>
<comment type="catalytic activity">
    <reaction evidence="8">
        <text>Endonucleolytic cleavage of RNA, removing extra 3' nucleotides from tRNA precursor, generating 3' termini of tRNAs. A 3'-hydroxy group is left at the tRNA terminus and a 5'-phosphoryl group is left at the trailer molecule.</text>
        <dbReference type="EC" id="3.1.26.11"/>
    </reaction>
</comment>
<evidence type="ECO:0000256" key="9">
    <source>
        <dbReference type="SAM" id="MobiDB-lite"/>
    </source>
</evidence>
<evidence type="ECO:0000256" key="8">
    <source>
        <dbReference type="HAMAP-Rule" id="MF_01818"/>
    </source>
</evidence>
<name>A6G2P7_9BACT</name>
<dbReference type="EMBL" id="ABCS01000016">
    <property type="protein sequence ID" value="EDM79747.1"/>
    <property type="molecule type" value="Genomic_DNA"/>
</dbReference>
<dbReference type="Gene3D" id="3.60.15.10">
    <property type="entry name" value="Ribonuclease Z/Hydroxyacylglutathione hydrolase-like"/>
    <property type="match status" value="1"/>
</dbReference>
<dbReference type="SUPFAM" id="SSF56281">
    <property type="entry name" value="Metallo-hydrolase/oxidoreductase"/>
    <property type="match status" value="1"/>
</dbReference>
<dbReference type="InterPro" id="IPR036866">
    <property type="entry name" value="RibonucZ/Hydroxyglut_hydro"/>
</dbReference>
<keyword evidence="4 8" id="KW-0479">Metal-binding</keyword>
<dbReference type="InterPro" id="IPR001279">
    <property type="entry name" value="Metallo-B-lactamas"/>
</dbReference>
<keyword evidence="5 8" id="KW-0255">Endonuclease</keyword>
<feature type="binding site" evidence="8">
    <location>
        <position position="216"/>
    </location>
    <ligand>
        <name>Zn(2+)</name>
        <dbReference type="ChEBI" id="CHEBI:29105"/>
        <label>2</label>
        <note>catalytic</note>
    </ligand>
</feature>
<feature type="binding site" evidence="8">
    <location>
        <position position="149"/>
    </location>
    <ligand>
        <name>Zn(2+)</name>
        <dbReference type="ChEBI" id="CHEBI:29105"/>
        <label>1</label>
        <note>catalytic</note>
    </ligand>
</feature>
<dbReference type="RefSeq" id="WP_006970996.1">
    <property type="nucleotide sequence ID" value="NZ_ABCS01000016.1"/>
</dbReference>
<proteinExistence type="inferred from homology"/>
<dbReference type="OrthoDB" id="9800940at2"/>
<evidence type="ECO:0000256" key="4">
    <source>
        <dbReference type="ARBA" id="ARBA00022723"/>
    </source>
</evidence>
<feature type="domain" description="Metallo-beta-lactamase" evidence="10">
    <location>
        <begin position="20"/>
        <end position="125"/>
    </location>
</feature>
<accession>A6G2P7</accession>
<dbReference type="HAMAP" id="MF_01818">
    <property type="entry name" value="RNase_Z_BN"/>
    <property type="match status" value="1"/>
</dbReference>
<feature type="binding site" evidence="8">
    <location>
        <position position="216"/>
    </location>
    <ligand>
        <name>Zn(2+)</name>
        <dbReference type="ChEBI" id="CHEBI:29105"/>
        <label>1</label>
        <note>catalytic</note>
    </ligand>
</feature>
<reference evidence="12 13" key="1">
    <citation type="submission" date="2007-06" db="EMBL/GenBank/DDBJ databases">
        <authorList>
            <person name="Shimkets L."/>
            <person name="Ferriera S."/>
            <person name="Johnson J."/>
            <person name="Kravitz S."/>
            <person name="Beeson K."/>
            <person name="Sutton G."/>
            <person name="Rogers Y.-H."/>
            <person name="Friedman R."/>
            <person name="Frazier M."/>
            <person name="Venter J.C."/>
        </authorList>
    </citation>
    <scope>NUCLEOTIDE SEQUENCE [LARGE SCALE GENOMIC DNA]</scope>
    <source>
        <strain evidence="12 13">SIR-1</strain>
    </source>
</reference>
<feature type="binding site" evidence="8">
    <location>
        <position position="68"/>
    </location>
    <ligand>
        <name>Zn(2+)</name>
        <dbReference type="ChEBI" id="CHEBI:29105"/>
        <label>2</label>
        <note>catalytic</note>
    </ligand>
</feature>
<comment type="subunit">
    <text evidence="1 8">Homodimer.</text>
</comment>
<feature type="active site" description="Proton acceptor" evidence="8">
    <location>
        <position position="67"/>
    </location>
</feature>
<keyword evidence="2 8" id="KW-0819">tRNA processing</keyword>
<dbReference type="PANTHER" id="PTHR46018">
    <property type="entry name" value="ZINC PHOSPHODIESTERASE ELAC PROTEIN 1"/>
    <property type="match status" value="1"/>
</dbReference>
<evidence type="ECO:0000259" key="10">
    <source>
        <dbReference type="Pfam" id="PF00753"/>
    </source>
</evidence>
<dbReference type="eggNOG" id="COG1234">
    <property type="taxonomic scope" value="Bacteria"/>
</dbReference>
<evidence type="ECO:0000259" key="11">
    <source>
        <dbReference type="Pfam" id="PF12706"/>
    </source>
</evidence>
<evidence type="ECO:0000256" key="6">
    <source>
        <dbReference type="ARBA" id="ARBA00022801"/>
    </source>
</evidence>